<evidence type="ECO:0000313" key="2">
    <source>
        <dbReference type="Proteomes" id="UP000013049"/>
    </source>
</evidence>
<dbReference type="RefSeq" id="WP_004770732.1">
    <property type="nucleotide sequence ID" value="NZ_KB849357.1"/>
</dbReference>
<comment type="caution">
    <text evidence="1">The sequence shown here is derived from an EMBL/GenBank/DDBJ whole genome shotgun (WGS) entry which is preliminary data.</text>
</comment>
<organism evidence="1 2">
    <name type="scientific">Acinetobacter vivianii</name>
    <dbReference type="NCBI Taxonomy" id="1776742"/>
    <lineage>
        <taxon>Bacteria</taxon>
        <taxon>Pseudomonadati</taxon>
        <taxon>Pseudomonadota</taxon>
        <taxon>Gammaproteobacteria</taxon>
        <taxon>Moraxellales</taxon>
        <taxon>Moraxellaceae</taxon>
        <taxon>Acinetobacter</taxon>
    </lineage>
</organism>
<dbReference type="PATRIC" id="fig|1217712.3.peg.1445"/>
<evidence type="ECO:0000313" key="1">
    <source>
        <dbReference type="EMBL" id="ENU92522.1"/>
    </source>
</evidence>
<dbReference type="EMBL" id="APPC01000016">
    <property type="protein sequence ID" value="ENU92522.1"/>
    <property type="molecule type" value="Genomic_DNA"/>
</dbReference>
<dbReference type="HOGENOM" id="CLU_2662654_0_0_6"/>
<dbReference type="Proteomes" id="UP000013049">
    <property type="component" value="Unassembled WGS sequence"/>
</dbReference>
<reference evidence="1 2" key="1">
    <citation type="submission" date="2013-02" db="EMBL/GenBank/DDBJ databases">
        <title>The Genome Sequence of Acinetobacter sp. NIPH 758.</title>
        <authorList>
            <consortium name="The Broad Institute Genome Sequencing Platform"/>
            <consortium name="The Broad Institute Genome Sequencing Center for Infectious Disease"/>
            <person name="Cerqueira G."/>
            <person name="Feldgarden M."/>
            <person name="Courvalin P."/>
            <person name="Perichon B."/>
            <person name="Grillot-Courvalin C."/>
            <person name="Clermont D."/>
            <person name="Rocha E."/>
            <person name="Yoon E.-J."/>
            <person name="Nemec A."/>
            <person name="Walker B."/>
            <person name="Young S.K."/>
            <person name="Zeng Q."/>
            <person name="Gargeya S."/>
            <person name="Fitzgerald M."/>
            <person name="Haas B."/>
            <person name="Abouelleil A."/>
            <person name="Alvarado L."/>
            <person name="Arachchi H.M."/>
            <person name="Berlin A.M."/>
            <person name="Chapman S.B."/>
            <person name="Dewar J."/>
            <person name="Goldberg J."/>
            <person name="Griggs A."/>
            <person name="Gujja S."/>
            <person name="Hansen M."/>
            <person name="Howarth C."/>
            <person name="Imamovic A."/>
            <person name="Larimer J."/>
            <person name="McCowan C."/>
            <person name="Murphy C."/>
            <person name="Neiman D."/>
            <person name="Pearson M."/>
            <person name="Priest M."/>
            <person name="Roberts A."/>
            <person name="Saif S."/>
            <person name="Shea T."/>
            <person name="Sisk P."/>
            <person name="Sykes S."/>
            <person name="Wortman J."/>
            <person name="Nusbaum C."/>
            <person name="Birren B."/>
        </authorList>
    </citation>
    <scope>NUCLEOTIDE SEQUENCE [LARGE SCALE GENOMIC DNA]</scope>
    <source>
        <strain evidence="1 2">NIPH 758</strain>
    </source>
</reference>
<accession>N8WB32</accession>
<sequence length="75" mass="8488">MKIKQKRDNRFNVNLTDDETQLFNIVYRLTGENIGPMLRNLALKQALAILISDDGTDFNLQKILDKGAAEHLEGS</sequence>
<protein>
    <submittedName>
        <fullName evidence="1">Uncharacterized protein</fullName>
    </submittedName>
</protein>
<name>N8WB32_9GAMM</name>
<dbReference type="AlphaFoldDB" id="N8WB32"/>
<proteinExistence type="predicted"/>
<gene>
    <name evidence="1" type="ORF">F971_01504</name>
</gene>
<dbReference type="eggNOG" id="ENOG50349NK">
    <property type="taxonomic scope" value="Bacteria"/>
</dbReference>